<accession>A0ABD3ARM1</accession>
<keyword evidence="3" id="KW-0442">Lipid degradation</keyword>
<dbReference type="Pfam" id="PF00657">
    <property type="entry name" value="Lipase_GDSL"/>
    <property type="match status" value="1"/>
</dbReference>
<dbReference type="SUPFAM" id="SSF52266">
    <property type="entry name" value="SGNH hydrolase"/>
    <property type="match status" value="1"/>
</dbReference>
<name>A0ABD3ARM1_9GENT</name>
<gene>
    <name evidence="5" type="ORF">ACH5RR_007351</name>
</gene>
<dbReference type="GO" id="GO:0016787">
    <property type="term" value="F:hydrolase activity"/>
    <property type="evidence" value="ECO:0007669"/>
    <property type="project" value="UniProtKB-KW"/>
</dbReference>
<sequence length="148" mass="16274">MESLHKLGARKIAVTGMPPQGCVPALAPSVDQCNETFNTFVGYHNFFLNVSVSLLNAVSEDSPYHILDLNSSFTAVFNSGKFATPYQPCCVVISKDARCGDVDSEGHPLYKVCDDTKSAFYWDDIHPTQAGWRAAYDLALKHALEEIN</sequence>
<dbReference type="GO" id="GO:0016042">
    <property type="term" value="P:lipid catabolic process"/>
    <property type="evidence" value="ECO:0007669"/>
    <property type="project" value="UniProtKB-KW"/>
</dbReference>
<keyword evidence="2" id="KW-0378">Hydrolase</keyword>
<protein>
    <recommendedName>
        <fullName evidence="7">GDSL esterase/lipase</fullName>
    </recommendedName>
</protein>
<evidence type="ECO:0000256" key="3">
    <source>
        <dbReference type="ARBA" id="ARBA00022963"/>
    </source>
</evidence>
<dbReference type="PANTHER" id="PTHR46020:SF32">
    <property type="entry name" value="GDSL ESTERASE_LIPASE"/>
    <property type="match status" value="1"/>
</dbReference>
<evidence type="ECO:0000256" key="2">
    <source>
        <dbReference type="ARBA" id="ARBA00022801"/>
    </source>
</evidence>
<dbReference type="EMBL" id="JBJUIK010000003">
    <property type="protein sequence ID" value="KAL3533830.1"/>
    <property type="molecule type" value="Genomic_DNA"/>
</dbReference>
<dbReference type="InterPro" id="IPR036514">
    <property type="entry name" value="SGNH_hydro_sf"/>
</dbReference>
<dbReference type="PANTHER" id="PTHR46020">
    <property type="entry name" value="OSJNBB0059K02.9 PROTEIN"/>
    <property type="match status" value="1"/>
</dbReference>
<keyword evidence="6" id="KW-1185">Reference proteome</keyword>
<comment type="similarity">
    <text evidence="1">Belongs to the 'GDSL' lipolytic enzyme family.</text>
</comment>
<evidence type="ECO:0008006" key="7">
    <source>
        <dbReference type="Google" id="ProtNLM"/>
    </source>
</evidence>
<reference evidence="5 6" key="1">
    <citation type="submission" date="2024-11" db="EMBL/GenBank/DDBJ databases">
        <title>A near-complete genome assembly of Cinchona calisaya.</title>
        <authorList>
            <person name="Lian D.C."/>
            <person name="Zhao X.W."/>
            <person name="Wei L."/>
        </authorList>
    </citation>
    <scope>NUCLEOTIDE SEQUENCE [LARGE SCALE GENOMIC DNA]</scope>
    <source>
        <tissue evidence="5">Nenye</tissue>
    </source>
</reference>
<dbReference type="Proteomes" id="UP001630127">
    <property type="component" value="Unassembled WGS sequence"/>
</dbReference>
<comment type="caution">
    <text evidence="5">The sequence shown here is derived from an EMBL/GenBank/DDBJ whole genome shotgun (WGS) entry which is preliminary data.</text>
</comment>
<proteinExistence type="inferred from homology"/>
<evidence type="ECO:0000256" key="4">
    <source>
        <dbReference type="ARBA" id="ARBA00023098"/>
    </source>
</evidence>
<dbReference type="InterPro" id="IPR001087">
    <property type="entry name" value="GDSL"/>
</dbReference>
<keyword evidence="4" id="KW-0443">Lipid metabolism</keyword>
<evidence type="ECO:0000313" key="5">
    <source>
        <dbReference type="EMBL" id="KAL3533830.1"/>
    </source>
</evidence>
<organism evidence="5 6">
    <name type="scientific">Cinchona calisaya</name>
    <dbReference type="NCBI Taxonomy" id="153742"/>
    <lineage>
        <taxon>Eukaryota</taxon>
        <taxon>Viridiplantae</taxon>
        <taxon>Streptophyta</taxon>
        <taxon>Embryophyta</taxon>
        <taxon>Tracheophyta</taxon>
        <taxon>Spermatophyta</taxon>
        <taxon>Magnoliopsida</taxon>
        <taxon>eudicotyledons</taxon>
        <taxon>Gunneridae</taxon>
        <taxon>Pentapetalae</taxon>
        <taxon>asterids</taxon>
        <taxon>lamiids</taxon>
        <taxon>Gentianales</taxon>
        <taxon>Rubiaceae</taxon>
        <taxon>Cinchonoideae</taxon>
        <taxon>Cinchoneae</taxon>
        <taxon>Cinchona</taxon>
    </lineage>
</organism>
<evidence type="ECO:0000256" key="1">
    <source>
        <dbReference type="ARBA" id="ARBA00008668"/>
    </source>
</evidence>
<dbReference type="Gene3D" id="3.40.50.1110">
    <property type="entry name" value="SGNH hydrolase"/>
    <property type="match status" value="1"/>
</dbReference>
<evidence type="ECO:0000313" key="6">
    <source>
        <dbReference type="Proteomes" id="UP001630127"/>
    </source>
</evidence>
<dbReference type="AlphaFoldDB" id="A0ABD3ARM1"/>